<keyword evidence="2 4" id="KW-0808">Transferase</keyword>
<dbReference type="Pfam" id="PF02782">
    <property type="entry name" value="FGGY_C"/>
    <property type="match status" value="1"/>
</dbReference>
<dbReference type="GO" id="GO:0016301">
    <property type="term" value="F:kinase activity"/>
    <property type="evidence" value="ECO:0007669"/>
    <property type="project" value="UniProtKB-KW"/>
</dbReference>
<reference evidence="7 8" key="1">
    <citation type="submission" date="2020-05" db="EMBL/GenBank/DDBJ databases">
        <title>Draft Genome Sequence of Ochrobactrum soli Isolated from Stable Fly Gut.</title>
        <authorList>
            <person name="Pileggi M.T."/>
            <person name="Vazhakkala L.J."/>
            <person name="Wong C.N."/>
        </authorList>
    </citation>
    <scope>NUCLEOTIDE SEQUENCE [LARGE SCALE GENOMIC DNA]</scope>
    <source>
        <strain evidence="7 8">MTP-C0764</strain>
    </source>
</reference>
<comment type="caution">
    <text evidence="7">The sequence shown here is derived from an EMBL/GenBank/DDBJ whole genome shotgun (WGS) entry which is preliminary data.</text>
</comment>
<keyword evidence="3 4" id="KW-0418">Kinase</keyword>
<dbReference type="GO" id="GO:0016773">
    <property type="term" value="F:phosphotransferase activity, alcohol group as acceptor"/>
    <property type="evidence" value="ECO:0007669"/>
    <property type="project" value="InterPro"/>
</dbReference>
<feature type="domain" description="Carbohydrate kinase FGGY C-terminal" evidence="6">
    <location>
        <begin position="259"/>
        <end position="443"/>
    </location>
</feature>
<dbReference type="Proteomes" id="UP000574931">
    <property type="component" value="Unassembled WGS sequence"/>
</dbReference>
<name>A0A849KSQ4_9HYPH</name>
<evidence type="ECO:0000259" key="5">
    <source>
        <dbReference type="Pfam" id="PF00370"/>
    </source>
</evidence>
<dbReference type="InterPro" id="IPR018484">
    <property type="entry name" value="FGGY_N"/>
</dbReference>
<evidence type="ECO:0000256" key="2">
    <source>
        <dbReference type="ARBA" id="ARBA00022679"/>
    </source>
</evidence>
<evidence type="ECO:0000259" key="6">
    <source>
        <dbReference type="Pfam" id="PF02782"/>
    </source>
</evidence>
<dbReference type="InterPro" id="IPR000577">
    <property type="entry name" value="Carb_kinase_FGGY"/>
</dbReference>
<sequence length="519" mass="55390">MGEYLLGLDAGNTVIKAVIFDRTGNEIAAASEEGRNRMPCPGHVERGLDELWTNARHVIRSCIERAGISPAEIIAIGCAGHGNGLYALDRDGAPLIGIQSIDTRATGLVEQWAARGVGERTQPIARQRPWPSQTPTLLAWLKRNRPELFSNIGTVFFSKDFVVNRLTGQRVSEVSDMSGAGLLNLATRRYDKTLMAAYGLEDCIDLLPPLIESADIAGTVTQEVAAQTGLAAGTPVVGGLFDVVASALGSGVSRTGSASIIAGTWSINQVIIDGPDLNEPVFMSSTFDRTRYMAMENSATSAANLEWLVKEFFEGENADGGSPFDACCALAGAITPAADDPLYHPYLYGAQQDGHARAGFYGIAGWHTKGHLVRALLEGVAFGHRQHVERIRRAGAVFNEAVLSGGGARSLIWPQIFADILGLPVSVSRSRETGALGAAIAAGTGVGLFADFSEGAAAMVKAERHYLPDASLEGHYARRYALFNDIDEAMRPIWRRLNATQSADYGVPRETSSPCCQTA</sequence>
<proteinExistence type="inferred from homology"/>
<gene>
    <name evidence="7" type="ORF">HKX02_11790</name>
</gene>
<dbReference type="SUPFAM" id="SSF53067">
    <property type="entry name" value="Actin-like ATPase domain"/>
    <property type="match status" value="2"/>
</dbReference>
<protein>
    <submittedName>
        <fullName evidence="7">Carbohydrate kinase</fullName>
    </submittedName>
</protein>
<dbReference type="EMBL" id="JABFCY010000006">
    <property type="protein sequence ID" value="NNU60938.1"/>
    <property type="molecule type" value="Genomic_DNA"/>
</dbReference>
<dbReference type="PROSITE" id="PS00445">
    <property type="entry name" value="FGGY_KINASES_2"/>
    <property type="match status" value="1"/>
</dbReference>
<dbReference type="PIRSF" id="PIRSF000538">
    <property type="entry name" value="GlpK"/>
    <property type="match status" value="1"/>
</dbReference>
<keyword evidence="8" id="KW-1185">Reference proteome</keyword>
<evidence type="ECO:0000256" key="1">
    <source>
        <dbReference type="ARBA" id="ARBA00009156"/>
    </source>
</evidence>
<feature type="domain" description="Carbohydrate kinase FGGY N-terminal" evidence="5">
    <location>
        <begin position="4"/>
        <end position="249"/>
    </location>
</feature>
<dbReference type="InterPro" id="IPR043129">
    <property type="entry name" value="ATPase_NBD"/>
</dbReference>
<dbReference type="PANTHER" id="PTHR43095:SF3">
    <property type="entry name" value="L-XYLULOSE_3-KETO-L-GULONATE KINASE"/>
    <property type="match status" value="1"/>
</dbReference>
<evidence type="ECO:0000313" key="7">
    <source>
        <dbReference type="EMBL" id="NNU60938.1"/>
    </source>
</evidence>
<accession>A0A849KSQ4</accession>
<dbReference type="InterPro" id="IPR050406">
    <property type="entry name" value="FGGY_Carb_Kinase"/>
</dbReference>
<dbReference type="Gene3D" id="3.30.420.40">
    <property type="match status" value="2"/>
</dbReference>
<comment type="similarity">
    <text evidence="1 4">Belongs to the FGGY kinase family.</text>
</comment>
<dbReference type="RefSeq" id="WP_121537482.1">
    <property type="nucleotide sequence ID" value="NZ_JABFCY010000006.1"/>
</dbReference>
<evidence type="ECO:0000256" key="3">
    <source>
        <dbReference type="ARBA" id="ARBA00022777"/>
    </source>
</evidence>
<dbReference type="GO" id="GO:0005975">
    <property type="term" value="P:carbohydrate metabolic process"/>
    <property type="evidence" value="ECO:0007669"/>
    <property type="project" value="InterPro"/>
</dbReference>
<dbReference type="InterPro" id="IPR018483">
    <property type="entry name" value="Carb_kinase_FGGY_CS"/>
</dbReference>
<organism evidence="7 8">
    <name type="scientific">Ochrobactrum soli</name>
    <dbReference type="NCBI Taxonomy" id="2448455"/>
    <lineage>
        <taxon>Bacteria</taxon>
        <taxon>Pseudomonadati</taxon>
        <taxon>Pseudomonadota</taxon>
        <taxon>Alphaproteobacteria</taxon>
        <taxon>Hyphomicrobiales</taxon>
        <taxon>Brucellaceae</taxon>
        <taxon>Brucella/Ochrobactrum group</taxon>
        <taxon>Ochrobactrum</taxon>
    </lineage>
</organism>
<dbReference type="CDD" id="cd07802">
    <property type="entry name" value="ASKHA_NBD_FGGY_EcLyxK-like"/>
    <property type="match status" value="1"/>
</dbReference>
<dbReference type="AlphaFoldDB" id="A0A849KSQ4"/>
<evidence type="ECO:0000313" key="8">
    <source>
        <dbReference type="Proteomes" id="UP000574931"/>
    </source>
</evidence>
<dbReference type="InterPro" id="IPR018485">
    <property type="entry name" value="FGGY_C"/>
</dbReference>
<dbReference type="PANTHER" id="PTHR43095">
    <property type="entry name" value="SUGAR KINASE"/>
    <property type="match status" value="1"/>
</dbReference>
<evidence type="ECO:0000256" key="4">
    <source>
        <dbReference type="RuleBase" id="RU003733"/>
    </source>
</evidence>
<dbReference type="Pfam" id="PF00370">
    <property type="entry name" value="FGGY_N"/>
    <property type="match status" value="1"/>
</dbReference>